<dbReference type="PANTHER" id="PTHR42791">
    <property type="entry name" value="GNAT FAMILY ACETYLTRANSFERASE"/>
    <property type="match status" value="1"/>
</dbReference>
<name>A0ABR3QV97_9PLEO</name>
<evidence type="ECO:0000259" key="1">
    <source>
        <dbReference type="PROSITE" id="PS51186"/>
    </source>
</evidence>
<dbReference type="EMBL" id="JAKJXO020000015">
    <property type="protein sequence ID" value="KAL1595692.1"/>
    <property type="molecule type" value="Genomic_DNA"/>
</dbReference>
<dbReference type="CDD" id="cd04301">
    <property type="entry name" value="NAT_SF"/>
    <property type="match status" value="1"/>
</dbReference>
<dbReference type="PROSITE" id="PS51186">
    <property type="entry name" value="GNAT"/>
    <property type="match status" value="1"/>
</dbReference>
<dbReference type="Pfam" id="PF13673">
    <property type="entry name" value="Acetyltransf_10"/>
    <property type="match status" value="1"/>
</dbReference>
<keyword evidence="3" id="KW-1185">Reference proteome</keyword>
<sequence length="211" mass="23819">MPLTLTLCTRSDVDDIVRLSAAAFSAPTNANVFPNTPAVNAFRTARAHHTFQHDPFALFLKIIDTELQREEQVIAYAKWAKPHSKEELRKSGYVDLLMSDELPKECDRALIWKAEEMKEEMVESIMGTRPFYYLHVLATHPAHSGRGCAGRLVKWGMQQAEGEGVDCYVEAQDSSKPIFEKYGWKQEGELIAGDKKWATVLVYTPERGTEG</sequence>
<dbReference type="InterPro" id="IPR016181">
    <property type="entry name" value="Acyl_CoA_acyltransferase"/>
</dbReference>
<dbReference type="PANTHER" id="PTHR42791:SF1">
    <property type="entry name" value="N-ACETYLTRANSFERASE DOMAIN-CONTAINING PROTEIN"/>
    <property type="match status" value="1"/>
</dbReference>
<organism evidence="2 3">
    <name type="scientific">Paraconiothyrium brasiliense</name>
    <dbReference type="NCBI Taxonomy" id="300254"/>
    <lineage>
        <taxon>Eukaryota</taxon>
        <taxon>Fungi</taxon>
        <taxon>Dikarya</taxon>
        <taxon>Ascomycota</taxon>
        <taxon>Pezizomycotina</taxon>
        <taxon>Dothideomycetes</taxon>
        <taxon>Pleosporomycetidae</taxon>
        <taxon>Pleosporales</taxon>
        <taxon>Massarineae</taxon>
        <taxon>Didymosphaeriaceae</taxon>
        <taxon>Paraconiothyrium</taxon>
    </lineage>
</organism>
<evidence type="ECO:0000313" key="3">
    <source>
        <dbReference type="Proteomes" id="UP001521785"/>
    </source>
</evidence>
<evidence type="ECO:0000313" key="2">
    <source>
        <dbReference type="EMBL" id="KAL1595692.1"/>
    </source>
</evidence>
<reference evidence="2 3" key="1">
    <citation type="submission" date="2024-02" db="EMBL/GenBank/DDBJ databases">
        <title>De novo assembly and annotation of 12 fungi associated with fruit tree decline syndrome in Ontario, Canada.</title>
        <authorList>
            <person name="Sulman M."/>
            <person name="Ellouze W."/>
            <person name="Ilyukhin E."/>
        </authorList>
    </citation>
    <scope>NUCLEOTIDE SEQUENCE [LARGE SCALE GENOMIC DNA]</scope>
    <source>
        <strain evidence="2 3">M42-189</strain>
    </source>
</reference>
<protein>
    <recommendedName>
        <fullName evidence="1">N-acetyltransferase domain-containing protein</fullName>
    </recommendedName>
</protein>
<accession>A0ABR3QV97</accession>
<feature type="domain" description="N-acetyltransferase" evidence="1">
    <location>
        <begin position="72"/>
        <end position="206"/>
    </location>
</feature>
<dbReference type="Proteomes" id="UP001521785">
    <property type="component" value="Unassembled WGS sequence"/>
</dbReference>
<dbReference type="InterPro" id="IPR052523">
    <property type="entry name" value="Trichothecene_AcTrans"/>
</dbReference>
<dbReference type="InterPro" id="IPR000182">
    <property type="entry name" value="GNAT_dom"/>
</dbReference>
<gene>
    <name evidence="2" type="ORF">SLS60_009381</name>
</gene>
<dbReference type="Gene3D" id="3.40.630.30">
    <property type="match status" value="1"/>
</dbReference>
<proteinExistence type="predicted"/>
<comment type="caution">
    <text evidence="2">The sequence shown here is derived from an EMBL/GenBank/DDBJ whole genome shotgun (WGS) entry which is preliminary data.</text>
</comment>
<dbReference type="SUPFAM" id="SSF55729">
    <property type="entry name" value="Acyl-CoA N-acyltransferases (Nat)"/>
    <property type="match status" value="1"/>
</dbReference>